<evidence type="ECO:0000313" key="1">
    <source>
        <dbReference type="EMBL" id="MBP2183476.1"/>
    </source>
</evidence>
<dbReference type="EMBL" id="JAGGMS010000001">
    <property type="protein sequence ID" value="MBP2183476.1"/>
    <property type="molecule type" value="Genomic_DNA"/>
</dbReference>
<name>A0ABS4PY24_9PSEU</name>
<dbReference type="Proteomes" id="UP000741013">
    <property type="component" value="Unassembled WGS sequence"/>
</dbReference>
<dbReference type="InterPro" id="IPR027417">
    <property type="entry name" value="P-loop_NTPase"/>
</dbReference>
<dbReference type="Gene3D" id="3.40.50.300">
    <property type="entry name" value="P-loop containing nucleotide triphosphate hydrolases"/>
    <property type="match status" value="2"/>
</dbReference>
<dbReference type="PANTHER" id="PTHR36978:SF4">
    <property type="entry name" value="P-LOOP CONTAINING NUCLEOSIDE TRIPHOSPHATE HYDROLASE PROTEIN"/>
    <property type="match status" value="1"/>
</dbReference>
<protein>
    <submittedName>
        <fullName evidence="1">Uncharacterized protein</fullName>
    </submittedName>
</protein>
<reference evidence="1 2" key="1">
    <citation type="submission" date="2021-03" db="EMBL/GenBank/DDBJ databases">
        <title>Sequencing the genomes of 1000 actinobacteria strains.</title>
        <authorList>
            <person name="Klenk H.-P."/>
        </authorList>
    </citation>
    <scope>NUCLEOTIDE SEQUENCE [LARGE SCALE GENOMIC DNA]</scope>
    <source>
        <strain evidence="1 2">DSM 45510</strain>
    </source>
</reference>
<keyword evidence="2" id="KW-1185">Reference proteome</keyword>
<dbReference type="InterPro" id="IPR040632">
    <property type="entry name" value="Sulfotransfer_4"/>
</dbReference>
<dbReference type="PANTHER" id="PTHR36978">
    <property type="entry name" value="P-LOOP CONTAINING NUCLEOTIDE TRIPHOSPHATE HYDROLASE"/>
    <property type="match status" value="1"/>
</dbReference>
<gene>
    <name evidence="1" type="ORF">JOM49_005002</name>
</gene>
<dbReference type="RefSeq" id="WP_209666645.1">
    <property type="nucleotide sequence ID" value="NZ_JAGGMS010000001.1"/>
</dbReference>
<dbReference type="Pfam" id="PF17784">
    <property type="entry name" value="Sulfotransfer_4"/>
    <property type="match status" value="2"/>
</dbReference>
<accession>A0ABS4PY24</accession>
<evidence type="ECO:0000313" key="2">
    <source>
        <dbReference type="Proteomes" id="UP000741013"/>
    </source>
</evidence>
<organism evidence="1 2">
    <name type="scientific">Amycolatopsis magusensis</name>
    <dbReference type="NCBI Taxonomy" id="882444"/>
    <lineage>
        <taxon>Bacteria</taxon>
        <taxon>Bacillati</taxon>
        <taxon>Actinomycetota</taxon>
        <taxon>Actinomycetes</taxon>
        <taxon>Pseudonocardiales</taxon>
        <taxon>Pseudonocardiaceae</taxon>
        <taxon>Amycolatopsis</taxon>
    </lineage>
</organism>
<proteinExistence type="predicted"/>
<sequence length="113" mass="12180">MVEVTGAGFGRTGTLSLHSALETLGYGPLSPHARGPRRRGRHRHRGKDETIAWFLRHNEAVEAAVPASELLVYRVTEGWGPLCGFLGTEVPAESFPRVNDSAEVAAKVGDFLG</sequence>
<comment type="caution">
    <text evidence="1">The sequence shown here is derived from an EMBL/GenBank/DDBJ whole genome shotgun (WGS) entry which is preliminary data.</text>
</comment>